<evidence type="ECO:0000313" key="7">
    <source>
        <dbReference type="EMBL" id="QDR80909.1"/>
    </source>
</evidence>
<evidence type="ECO:0000256" key="5">
    <source>
        <dbReference type="ARBA" id="ARBA00023136"/>
    </source>
</evidence>
<keyword evidence="4 6" id="KW-1133">Transmembrane helix</keyword>
<dbReference type="GO" id="GO:0046873">
    <property type="term" value="F:metal ion transmembrane transporter activity"/>
    <property type="evidence" value="ECO:0007669"/>
    <property type="project" value="InterPro"/>
</dbReference>
<protein>
    <recommendedName>
        <fullName evidence="6">GDT1 family protein</fullName>
    </recommendedName>
</protein>
<dbReference type="AlphaFoldDB" id="A0A517DU83"/>
<comment type="subcellular location">
    <subcellularLocation>
        <location evidence="1 6">Membrane</location>
        <topology evidence="1 6">Multi-pass membrane protein</topology>
    </subcellularLocation>
</comment>
<evidence type="ECO:0000313" key="8">
    <source>
        <dbReference type="Proteomes" id="UP000320776"/>
    </source>
</evidence>
<dbReference type="EMBL" id="CP036259">
    <property type="protein sequence ID" value="QDR80909.1"/>
    <property type="molecule type" value="Genomic_DNA"/>
</dbReference>
<evidence type="ECO:0000256" key="1">
    <source>
        <dbReference type="ARBA" id="ARBA00004141"/>
    </source>
</evidence>
<accession>A0A517DU83</accession>
<feature type="transmembrane region" description="Helical" evidence="6">
    <location>
        <begin position="72"/>
        <end position="89"/>
    </location>
</feature>
<gene>
    <name evidence="7" type="ORF">SPTER_22480</name>
</gene>
<dbReference type="PANTHER" id="PTHR12608">
    <property type="entry name" value="TRANSMEMBRANE PROTEIN HTP-1 RELATED"/>
    <property type="match status" value="1"/>
</dbReference>
<proteinExistence type="inferred from homology"/>
<dbReference type="KEGG" id="sted:SPTER_22480"/>
<name>A0A517DU83_9FIRM</name>
<feature type="transmembrane region" description="Helical" evidence="6">
    <location>
        <begin position="170"/>
        <end position="188"/>
    </location>
</feature>
<organism evidence="7 8">
    <name type="scientific">Sporomusa termitida</name>
    <dbReference type="NCBI Taxonomy" id="2377"/>
    <lineage>
        <taxon>Bacteria</taxon>
        <taxon>Bacillati</taxon>
        <taxon>Bacillota</taxon>
        <taxon>Negativicutes</taxon>
        <taxon>Selenomonadales</taxon>
        <taxon>Sporomusaceae</taxon>
        <taxon>Sporomusa</taxon>
    </lineage>
</organism>
<dbReference type="Proteomes" id="UP000320776">
    <property type="component" value="Chromosome"/>
</dbReference>
<dbReference type="PANTHER" id="PTHR12608:SF1">
    <property type="entry name" value="TRANSMEMBRANE PROTEIN 165"/>
    <property type="match status" value="1"/>
</dbReference>
<reference evidence="7 8" key="1">
    <citation type="submission" date="2019-02" db="EMBL/GenBank/DDBJ databases">
        <title>Closed genome of Sporomusa termitida DSM 4440.</title>
        <authorList>
            <person name="Poehlein A."/>
            <person name="Daniel R."/>
        </authorList>
    </citation>
    <scope>NUCLEOTIDE SEQUENCE [LARGE SCALE GENOMIC DNA]</scope>
    <source>
        <strain evidence="7 8">DSM 4440</strain>
    </source>
</reference>
<feature type="transmembrane region" description="Helical" evidence="6">
    <location>
        <begin position="6"/>
        <end position="23"/>
    </location>
</feature>
<feature type="transmembrane region" description="Helical" evidence="6">
    <location>
        <begin position="200"/>
        <end position="216"/>
    </location>
</feature>
<dbReference type="Pfam" id="PF01169">
    <property type="entry name" value="GDT1"/>
    <property type="match status" value="2"/>
</dbReference>
<evidence type="ECO:0000256" key="3">
    <source>
        <dbReference type="ARBA" id="ARBA00022692"/>
    </source>
</evidence>
<evidence type="ECO:0000256" key="4">
    <source>
        <dbReference type="ARBA" id="ARBA00022989"/>
    </source>
</evidence>
<dbReference type="InterPro" id="IPR001727">
    <property type="entry name" value="GDT1-like"/>
</dbReference>
<comment type="similarity">
    <text evidence="2 6">Belongs to the GDT1 family.</text>
</comment>
<dbReference type="GO" id="GO:0016020">
    <property type="term" value="C:membrane"/>
    <property type="evidence" value="ECO:0007669"/>
    <property type="project" value="UniProtKB-SubCell"/>
</dbReference>
<feature type="transmembrane region" description="Helical" evidence="6">
    <location>
        <begin position="44"/>
        <end position="66"/>
    </location>
</feature>
<evidence type="ECO:0000256" key="6">
    <source>
        <dbReference type="RuleBase" id="RU365102"/>
    </source>
</evidence>
<evidence type="ECO:0000256" key="2">
    <source>
        <dbReference type="ARBA" id="ARBA00009190"/>
    </source>
</evidence>
<keyword evidence="5 6" id="KW-0472">Membrane</keyword>
<feature type="transmembrane region" description="Helical" evidence="6">
    <location>
        <begin position="138"/>
        <end position="163"/>
    </location>
</feature>
<keyword evidence="8" id="KW-1185">Reference proteome</keyword>
<keyword evidence="3 6" id="KW-0812">Transmembrane</keyword>
<sequence>MGEEVALTAFFTALTIVILAEMGDKTQLLGMAFATRYPWRTVMWGVFAATILNHLFAVIVGSYITLFIPLQYVQIAAAGSFIIFGLWTIRGDKLQDEDRDTGRSPFWTVTIAFFIAEMGDKTQLATVALAARFANEMIPVWLGTTAGMMIANAIGILIGVVLGKKIPERLVKWFAALVFICFGVYGLYEYLPRELLTTPFILGGIAVIFLSIFFIAPKRDDKLP</sequence>